<dbReference type="PANTHER" id="PTHR35446">
    <property type="entry name" value="SI:CH211-175M2.5"/>
    <property type="match status" value="1"/>
</dbReference>
<evidence type="ECO:0000313" key="3">
    <source>
        <dbReference type="Proteomes" id="UP000095230"/>
    </source>
</evidence>
<dbReference type="Proteomes" id="UP000095230">
    <property type="component" value="Unassembled WGS sequence"/>
</dbReference>
<dbReference type="EMBL" id="MCBT01000011">
    <property type="protein sequence ID" value="OEG75180.1"/>
    <property type="molecule type" value="Genomic_DNA"/>
</dbReference>
<protein>
    <submittedName>
        <fullName evidence="2">Alkylhydroperoxidase</fullName>
    </submittedName>
</protein>
<dbReference type="PANTHER" id="PTHR35446:SF3">
    <property type="entry name" value="CMD DOMAIN-CONTAINING PROTEIN"/>
    <property type="match status" value="1"/>
</dbReference>
<dbReference type="InterPro" id="IPR003779">
    <property type="entry name" value="CMD-like"/>
</dbReference>
<dbReference type="OrthoDB" id="9808310at2"/>
<keyword evidence="2" id="KW-0560">Oxidoreductase</keyword>
<evidence type="ECO:0000313" key="2">
    <source>
        <dbReference type="EMBL" id="OEG75180.1"/>
    </source>
</evidence>
<dbReference type="RefSeq" id="WP_069670387.1">
    <property type="nucleotide sequence ID" value="NZ_MCBT01000011.1"/>
</dbReference>
<feature type="domain" description="Carboxymuconolactone decarboxylase-like" evidence="1">
    <location>
        <begin position="42"/>
        <end position="101"/>
    </location>
</feature>
<dbReference type="SUPFAM" id="SSF69118">
    <property type="entry name" value="AhpD-like"/>
    <property type="match status" value="1"/>
</dbReference>
<accession>A0A1E5IXA8</accession>
<keyword evidence="2" id="KW-0575">Peroxidase</keyword>
<comment type="caution">
    <text evidence="2">The sequence shown here is derived from an EMBL/GenBank/DDBJ whole genome shotgun (WGS) entry which is preliminary data.</text>
</comment>
<dbReference type="NCBIfam" id="TIGR00778">
    <property type="entry name" value="ahpD_dom"/>
    <property type="match status" value="1"/>
</dbReference>
<dbReference type="GO" id="GO:0051920">
    <property type="term" value="F:peroxiredoxin activity"/>
    <property type="evidence" value="ECO:0007669"/>
    <property type="project" value="InterPro"/>
</dbReference>
<evidence type="ECO:0000259" key="1">
    <source>
        <dbReference type="Pfam" id="PF02627"/>
    </source>
</evidence>
<dbReference type="InterPro" id="IPR004675">
    <property type="entry name" value="AhpD_core"/>
</dbReference>
<organism evidence="2 3">
    <name type="scientific">Shewanella colwelliana</name>
    <name type="common">Alteromonas colwelliana</name>
    <dbReference type="NCBI Taxonomy" id="23"/>
    <lineage>
        <taxon>Bacteria</taxon>
        <taxon>Pseudomonadati</taxon>
        <taxon>Pseudomonadota</taxon>
        <taxon>Gammaproteobacteria</taxon>
        <taxon>Alteromonadales</taxon>
        <taxon>Shewanellaceae</taxon>
        <taxon>Shewanella</taxon>
    </lineage>
</organism>
<sequence>MSRILPVSNPQGDVATTLSAIKSKLGMVPNLYATVGHSSTVLNAYLTFSDALSKGRLSTKQRELIALAIAQTNQCQYCLSAHTLIAGSTGLGEKNIKEAREGKAENALDQALISLAIDLVEQRGELTTEQLDIAAKNGVDDELIFEVLAQVIANVFTNYANHLAQTDIDFPEVSLTV</sequence>
<name>A0A1E5IXA8_SHECO</name>
<dbReference type="Gene3D" id="1.20.1290.10">
    <property type="entry name" value="AhpD-like"/>
    <property type="match status" value="1"/>
</dbReference>
<dbReference type="InterPro" id="IPR029032">
    <property type="entry name" value="AhpD-like"/>
</dbReference>
<proteinExistence type="predicted"/>
<gene>
    <name evidence="2" type="ORF">BEL05_02685</name>
</gene>
<dbReference type="Pfam" id="PF02627">
    <property type="entry name" value="CMD"/>
    <property type="match status" value="1"/>
</dbReference>
<dbReference type="STRING" id="23.BEL05_02685"/>
<reference evidence="2 3" key="1">
    <citation type="submission" date="2016-07" db="EMBL/GenBank/DDBJ databases">
        <title>Whole-genome of two Shewanella species isolated from a digestive organ of sea cucumber Apostichopus japonicus Selenka 1867.</title>
        <authorList>
            <person name="Hong H.-H."/>
            <person name="Choi H."/>
            <person name="Cheon S."/>
            <person name="Oh J.-S."/>
            <person name="Lee H.-G."/>
            <person name="Park C."/>
        </authorList>
    </citation>
    <scope>NUCLEOTIDE SEQUENCE [LARGE SCALE GENOMIC DNA]</scope>
    <source>
        <strain evidence="2 3">CSB03KR</strain>
    </source>
</reference>
<dbReference type="AlphaFoldDB" id="A0A1E5IXA8"/>